<accession>A0A094SCR6</accession>
<dbReference type="SUPFAM" id="SSF53335">
    <property type="entry name" value="S-adenosyl-L-methionine-dependent methyltransferases"/>
    <property type="match status" value="1"/>
</dbReference>
<keyword evidence="3" id="KW-0808">Transferase</keyword>
<dbReference type="EMBL" id="JNSK01000080">
    <property type="protein sequence ID" value="KGA15908.1"/>
    <property type="molecule type" value="Genomic_DNA"/>
</dbReference>
<dbReference type="CDD" id="cd02440">
    <property type="entry name" value="AdoMet_MTases"/>
    <property type="match status" value="1"/>
</dbReference>
<dbReference type="PANTHER" id="PTHR43667:SF1">
    <property type="entry name" value="CYCLOPROPANE-FATTY-ACYL-PHOSPHOLIPID SYNTHASE"/>
    <property type="match status" value="1"/>
</dbReference>
<dbReference type="GO" id="GO:0032259">
    <property type="term" value="P:methylation"/>
    <property type="evidence" value="ECO:0007669"/>
    <property type="project" value="UniProtKB-KW"/>
</dbReference>
<dbReference type="InterPro" id="IPR050723">
    <property type="entry name" value="CFA/CMAS"/>
</dbReference>
<dbReference type="PANTHER" id="PTHR43667">
    <property type="entry name" value="CYCLOPROPANE-FATTY-ACYL-PHOSPHOLIPID SYNTHASE"/>
    <property type="match status" value="1"/>
</dbReference>
<evidence type="ECO:0000313" key="6">
    <source>
        <dbReference type="EMBL" id="KGA15908.1"/>
    </source>
</evidence>
<dbReference type="PIRSF" id="PIRSF003085">
    <property type="entry name" value="CMAS"/>
    <property type="match status" value="1"/>
</dbReference>
<dbReference type="GO" id="GO:0008168">
    <property type="term" value="F:methyltransferase activity"/>
    <property type="evidence" value="ECO:0007669"/>
    <property type="project" value="UniProtKB-KW"/>
</dbReference>
<organism evidence="6">
    <name type="scientific">freshwater metagenome</name>
    <dbReference type="NCBI Taxonomy" id="449393"/>
    <lineage>
        <taxon>unclassified sequences</taxon>
        <taxon>metagenomes</taxon>
        <taxon>ecological metagenomes</taxon>
    </lineage>
</organism>
<dbReference type="NCBIfam" id="NF008686">
    <property type="entry name" value="PRK11705.1"/>
    <property type="match status" value="1"/>
</dbReference>
<comment type="similarity">
    <text evidence="1">Belongs to the CFA/CMAS family.</text>
</comment>
<dbReference type="InterPro" id="IPR003333">
    <property type="entry name" value="CMAS"/>
</dbReference>
<proteinExistence type="inferred from homology"/>
<gene>
    <name evidence="6" type="ORF">GM50_15905</name>
</gene>
<evidence type="ECO:0000256" key="1">
    <source>
        <dbReference type="ARBA" id="ARBA00010815"/>
    </source>
</evidence>
<evidence type="ECO:0008006" key="7">
    <source>
        <dbReference type="Google" id="ProtNLM"/>
    </source>
</evidence>
<dbReference type="Pfam" id="PF02353">
    <property type="entry name" value="CMAS"/>
    <property type="match status" value="1"/>
</dbReference>
<sequence length="369" mass="42225">MNSKQLSHHILGLADIEVNGNNPWDIQVHDDRLWDRIISKRELGLAEAYMDGWWDVESIDQFLTKLLEINVLDKVPFSISLVGHAIKSSVLNRQTKVKATANAKHHYNIGNDLYIRMLDKEMAYSCGYWKNAKTLDQAQIAKFDLICRKLELKPGMKLLDIGCGWGGLLRYAAKNFGIIGTGISPADNQINLAKTKNGKVKIDYLQMDYRDLSGNFDRIVSVGMMEHVGPKNLETFFDKCISLLAPDGMMLHHTIASNETKQVTDAFFDRYIFPGGVLPSLTQISKAVEKKVIIEDVHNFGPDYEKTLLAWYANINKKWNEIPNYDERFRRMWNYYLLSSAAGFRARHIQLIQVVFRPMTSRGSYEAVR</sequence>
<dbReference type="GO" id="GO:0008610">
    <property type="term" value="P:lipid biosynthetic process"/>
    <property type="evidence" value="ECO:0007669"/>
    <property type="project" value="InterPro"/>
</dbReference>
<dbReference type="InterPro" id="IPR029063">
    <property type="entry name" value="SAM-dependent_MTases_sf"/>
</dbReference>
<dbReference type="AlphaFoldDB" id="A0A094SCR6"/>
<protein>
    <recommendedName>
        <fullName evidence="7">Cyclopropane fatty acyl phospholipid synthase</fullName>
    </recommendedName>
</protein>
<evidence type="ECO:0000256" key="3">
    <source>
        <dbReference type="ARBA" id="ARBA00022679"/>
    </source>
</evidence>
<evidence type="ECO:0000256" key="2">
    <source>
        <dbReference type="ARBA" id="ARBA00022603"/>
    </source>
</evidence>
<evidence type="ECO:0000256" key="4">
    <source>
        <dbReference type="ARBA" id="ARBA00022691"/>
    </source>
</evidence>
<reference evidence="6" key="1">
    <citation type="submission" date="2014-05" db="EMBL/GenBank/DDBJ databases">
        <title>Key roles for freshwater Actinobacteria revealed by deep metagenomic sequencing.</title>
        <authorList>
            <person name="Ghai R."/>
            <person name="Mizuno C.M."/>
            <person name="Picazo A."/>
            <person name="Camacho A."/>
            <person name="Rodriguez-Valera F."/>
        </authorList>
    </citation>
    <scope>NUCLEOTIDE SEQUENCE</scope>
</reference>
<keyword evidence="2" id="KW-0489">Methyltransferase</keyword>
<evidence type="ECO:0000256" key="5">
    <source>
        <dbReference type="ARBA" id="ARBA00023098"/>
    </source>
</evidence>
<comment type="caution">
    <text evidence="6">The sequence shown here is derived from an EMBL/GenBank/DDBJ whole genome shotgun (WGS) entry which is preliminary data.</text>
</comment>
<name>A0A094SCR6_9ZZZZ</name>
<keyword evidence="4" id="KW-0949">S-adenosyl-L-methionine</keyword>
<dbReference type="Gene3D" id="3.40.50.150">
    <property type="entry name" value="Vaccinia Virus protein VP39"/>
    <property type="match status" value="1"/>
</dbReference>
<keyword evidence="5" id="KW-0443">Lipid metabolism</keyword>